<feature type="region of interest" description="Disordered" evidence="1">
    <location>
        <begin position="297"/>
        <end position="321"/>
    </location>
</feature>
<feature type="compositionally biased region" description="Polar residues" evidence="1">
    <location>
        <begin position="610"/>
        <end position="635"/>
    </location>
</feature>
<evidence type="ECO:0000256" key="1">
    <source>
        <dbReference type="SAM" id="MobiDB-lite"/>
    </source>
</evidence>
<dbReference type="AlphaFoldDB" id="A0A7G2C737"/>
<feature type="compositionally biased region" description="Basic and acidic residues" evidence="1">
    <location>
        <begin position="111"/>
        <end position="126"/>
    </location>
</feature>
<feature type="region of interest" description="Disordered" evidence="1">
    <location>
        <begin position="482"/>
        <end position="635"/>
    </location>
</feature>
<dbReference type="VEuPathDB" id="TriTrypDB:ADEAN_000206800"/>
<proteinExistence type="predicted"/>
<name>A0A7G2C737_9TRYP</name>
<reference evidence="2 3" key="1">
    <citation type="submission" date="2020-08" db="EMBL/GenBank/DDBJ databases">
        <authorList>
            <person name="Newling K."/>
            <person name="Davey J."/>
            <person name="Forrester S."/>
        </authorList>
    </citation>
    <scope>NUCLEOTIDE SEQUENCE [LARGE SCALE GENOMIC DNA]</scope>
    <source>
        <strain evidence="3">Crithidia deanei Carvalho (ATCC PRA-265)</strain>
    </source>
</reference>
<protein>
    <submittedName>
        <fullName evidence="2">Uncharacterized protein</fullName>
    </submittedName>
</protein>
<feature type="compositionally biased region" description="Low complexity" evidence="1">
    <location>
        <begin position="659"/>
        <end position="668"/>
    </location>
</feature>
<dbReference type="EMBL" id="LR877147">
    <property type="protein sequence ID" value="CAD2214617.1"/>
    <property type="molecule type" value="Genomic_DNA"/>
</dbReference>
<feature type="region of interest" description="Disordered" evidence="1">
    <location>
        <begin position="829"/>
        <end position="873"/>
    </location>
</feature>
<gene>
    <name evidence="2" type="ORF">ADEAN_000206800</name>
</gene>
<feature type="compositionally biased region" description="Polar residues" evidence="1">
    <location>
        <begin position="32"/>
        <end position="64"/>
    </location>
</feature>
<evidence type="ECO:0000313" key="3">
    <source>
        <dbReference type="Proteomes" id="UP000515908"/>
    </source>
</evidence>
<dbReference type="Proteomes" id="UP000515908">
    <property type="component" value="Chromosome 03"/>
</dbReference>
<feature type="compositionally biased region" description="Polar residues" evidence="1">
    <location>
        <begin position="97"/>
        <end position="108"/>
    </location>
</feature>
<feature type="compositionally biased region" description="Low complexity" evidence="1">
    <location>
        <begin position="495"/>
        <end position="510"/>
    </location>
</feature>
<feature type="region of interest" description="Disordered" evidence="1">
    <location>
        <begin position="454"/>
        <end position="473"/>
    </location>
</feature>
<sequence>MKRSSVKVATQKPVKAAQPKKKKSQTSSAPQRANSGTVPQDNDSLSMSVTNNSCASYGHNTSRAPSGPVVSEEWARQVVRKEDEYLLYRNPSAGGARSSSYNSYSKPTPRTGEKSARRTYETESRLRQAQKLTTDQSSRTSRTRAGRSTSRESGVSFFQNNNSRAPSIAEEEVRGRRSGGSESHRAVSQETALNYPRDQDEQSSVHLSQHGGSVMETSSHRSHNTSRSVVMENEKLNYSRNTPMLFRRPSYQVFHHNNPNSRRNSPGTPNRYDAEVQQTINARMEFIKKLEKNHQNVIPTSNEDSQPIDQHANDRKSKRPEIVLEAPRQLGDSQTELNEVFQPMDMVNPKQGGAKDEHGRRYSDFPSVTSLPSKDAVLGSTATITTEAEKLLLDPLYPVISEENYRRLLVYNFEYTRRQEMKNALQNDTEPPLLNEGEEDEVFSYLYSNRLSSPEMSPIRYSGPSTYTRGSPSPYAAAAIARPITLTTDKRRSSASRSKVSGKNSSAATSARRKSSGAGGTKKGKKSAKPGAAKGKVTDSGLVVPVLPEDPQDVSGGSHLSLSPPQLYQKDSSPTTSLSGSPVRSAHLAGEEQQAARKIIDAVMPKPREVSQTSVKKRQSVSPVQRHTSTSRANSLSSVHLALINKVQNDLDKVRNDESSPSSVVNEEPAPEEDQSDCPRIDVLPWLTKDSTVDEEAKKELEDYVRYVWKEKLKENPECIEQWAALERKVIPNDSEARQQELDRQRRLLLVQQTREFTGLAYNVDFTYLELTGENPPLVDPIAGEEEVDDGEMEDEDFYFDGGHFENVLYILKLFGNVWSAESPAFLHDQAKNGGKKRPPKKGTKKKAGGTSPLPNVTQRRKSSGSEELEDFLSRQDAVPIELLFEREPPAEFLQTNES</sequence>
<organism evidence="2 3">
    <name type="scientific">Angomonas deanei</name>
    <dbReference type="NCBI Taxonomy" id="59799"/>
    <lineage>
        <taxon>Eukaryota</taxon>
        <taxon>Discoba</taxon>
        <taxon>Euglenozoa</taxon>
        <taxon>Kinetoplastea</taxon>
        <taxon>Metakinetoplastina</taxon>
        <taxon>Trypanosomatida</taxon>
        <taxon>Trypanosomatidae</taxon>
        <taxon>Strigomonadinae</taxon>
        <taxon>Angomonas</taxon>
    </lineage>
</organism>
<feature type="region of interest" description="Disordered" evidence="1">
    <location>
        <begin position="650"/>
        <end position="681"/>
    </location>
</feature>
<accession>A0A7G2C737</accession>
<feature type="compositionally biased region" description="Basic residues" evidence="1">
    <location>
        <begin position="834"/>
        <end position="848"/>
    </location>
</feature>
<feature type="region of interest" description="Disordered" evidence="1">
    <location>
        <begin position="1"/>
        <end position="228"/>
    </location>
</feature>
<evidence type="ECO:0000313" key="2">
    <source>
        <dbReference type="EMBL" id="CAD2214617.1"/>
    </source>
</evidence>
<feature type="compositionally biased region" description="Polar residues" evidence="1">
    <location>
        <begin position="558"/>
        <end position="582"/>
    </location>
</feature>
<feature type="compositionally biased region" description="Basic and acidic residues" evidence="1">
    <location>
        <begin position="73"/>
        <end position="86"/>
    </location>
</feature>
<feature type="compositionally biased region" description="Polar residues" evidence="1">
    <location>
        <begin position="202"/>
        <end position="211"/>
    </location>
</feature>
<feature type="compositionally biased region" description="Basic and acidic residues" evidence="1">
    <location>
        <begin position="311"/>
        <end position="321"/>
    </location>
</feature>
<feature type="compositionally biased region" description="Polar residues" evidence="1">
    <location>
        <begin position="297"/>
        <end position="308"/>
    </location>
</feature>
<keyword evidence="3" id="KW-1185">Reference proteome</keyword>
<feature type="compositionally biased region" description="Polar residues" evidence="1">
    <location>
        <begin position="152"/>
        <end position="165"/>
    </location>
</feature>